<proteinExistence type="predicted"/>
<keyword evidence="1" id="KW-1133">Transmembrane helix</keyword>
<feature type="transmembrane region" description="Helical" evidence="1">
    <location>
        <begin position="53"/>
        <end position="74"/>
    </location>
</feature>
<keyword evidence="1" id="KW-0472">Membrane</keyword>
<accession>A0A5D9DCR3</accession>
<evidence type="ECO:0000313" key="3">
    <source>
        <dbReference type="Proteomes" id="UP000324260"/>
    </source>
</evidence>
<feature type="transmembrane region" description="Helical" evidence="1">
    <location>
        <begin position="86"/>
        <end position="108"/>
    </location>
</feature>
<gene>
    <name evidence="2" type="ORF">FZZ93_02310</name>
</gene>
<keyword evidence="3" id="KW-1185">Reference proteome</keyword>
<keyword evidence="1" id="KW-0812">Transmembrane</keyword>
<reference evidence="2 3" key="1">
    <citation type="submission" date="2019-08" db="EMBL/GenBank/DDBJ databases">
        <title>Draft Genome Sequence of Halomonas eurihalina Isolated from Preserved Hide-surface.</title>
        <authorList>
            <person name="Hussain S.A."/>
            <person name="Xu A."/>
            <person name="Sarker M."/>
            <person name="Sommers C."/>
        </authorList>
    </citation>
    <scope>NUCLEOTIDE SEQUENCE [LARGE SCALE GENOMIC DNA]</scope>
    <source>
        <strain evidence="2 3">MS1</strain>
    </source>
</reference>
<name>A0A5D9DCR3_HALER</name>
<evidence type="ECO:0000313" key="2">
    <source>
        <dbReference type="EMBL" id="TZG41517.1"/>
    </source>
</evidence>
<feature type="transmembrane region" description="Helical" evidence="1">
    <location>
        <begin position="148"/>
        <end position="169"/>
    </location>
</feature>
<dbReference type="Proteomes" id="UP000324260">
    <property type="component" value="Unassembled WGS sequence"/>
</dbReference>
<dbReference type="EMBL" id="VTPU01000001">
    <property type="protein sequence ID" value="TZG41517.1"/>
    <property type="molecule type" value="Genomic_DNA"/>
</dbReference>
<sequence>MSFELSKMIVCGLERAIIKAPYPSSKIVGFLKREFWYPVRSLKKGMDIFFRDFVKFSVLGVLSLLVATWLSTGLVVEGGKHTVDFFYISAFMAPLLVSVFSTPSSYSFCGVRSEYLKVVFDFLLSEGVSSTERLDLIKSNIEFFEKRVTVRIISLRAFMILCWSWFAYLWSEIFMSAVESRDFPPVGDMMYLSFFLIGVMLLYLAIESYSKFNILLFRSALIGCNEYGCFLISHEEGG</sequence>
<feature type="transmembrane region" description="Helical" evidence="1">
    <location>
        <begin position="189"/>
        <end position="206"/>
    </location>
</feature>
<dbReference type="OrthoDB" id="9882825at2"/>
<comment type="caution">
    <text evidence="2">The sequence shown here is derived from an EMBL/GenBank/DDBJ whole genome shotgun (WGS) entry which is preliminary data.</text>
</comment>
<dbReference type="AlphaFoldDB" id="A0A5D9DCR3"/>
<protein>
    <submittedName>
        <fullName evidence="2">Uncharacterized protein</fullName>
    </submittedName>
</protein>
<organism evidence="2 3">
    <name type="scientific">Halomonas eurihalina</name>
    <dbReference type="NCBI Taxonomy" id="42566"/>
    <lineage>
        <taxon>Bacteria</taxon>
        <taxon>Pseudomonadati</taxon>
        <taxon>Pseudomonadota</taxon>
        <taxon>Gammaproteobacteria</taxon>
        <taxon>Oceanospirillales</taxon>
        <taxon>Halomonadaceae</taxon>
        <taxon>Halomonas</taxon>
    </lineage>
</organism>
<dbReference type="RefSeq" id="WP_149320708.1">
    <property type="nucleotide sequence ID" value="NZ_JARWAH010000001.1"/>
</dbReference>
<evidence type="ECO:0000256" key="1">
    <source>
        <dbReference type="SAM" id="Phobius"/>
    </source>
</evidence>